<dbReference type="CDD" id="cd00038">
    <property type="entry name" value="CAP_ED"/>
    <property type="match status" value="1"/>
</dbReference>
<dbReference type="PROSITE" id="PS50042">
    <property type="entry name" value="CNMP_BINDING_3"/>
    <property type="match status" value="1"/>
</dbReference>
<evidence type="ECO:0000256" key="3">
    <source>
        <dbReference type="ARBA" id="ARBA00023163"/>
    </source>
</evidence>
<dbReference type="SMART" id="SM00100">
    <property type="entry name" value="cNMP"/>
    <property type="match status" value="1"/>
</dbReference>
<protein>
    <submittedName>
        <fullName evidence="6">Crp/Fnr family transcriptional regulator</fullName>
    </submittedName>
</protein>
<dbReference type="Gene3D" id="1.10.10.10">
    <property type="entry name" value="Winged helix-like DNA-binding domain superfamily/Winged helix DNA-binding domain"/>
    <property type="match status" value="1"/>
</dbReference>
<dbReference type="EMBL" id="SGIT01000002">
    <property type="protein sequence ID" value="RZF60076.1"/>
    <property type="molecule type" value="Genomic_DNA"/>
</dbReference>
<dbReference type="GO" id="GO:0005829">
    <property type="term" value="C:cytosol"/>
    <property type="evidence" value="ECO:0007669"/>
    <property type="project" value="TreeGrafter"/>
</dbReference>
<evidence type="ECO:0000256" key="1">
    <source>
        <dbReference type="ARBA" id="ARBA00023015"/>
    </source>
</evidence>
<reference evidence="6 7" key="1">
    <citation type="submission" date="2019-02" db="EMBL/GenBank/DDBJ databases">
        <authorList>
            <person name="Li Y."/>
        </authorList>
    </citation>
    <scope>NUCLEOTIDE SEQUENCE [LARGE SCALE GENOMIC DNA]</scope>
    <source>
        <strain evidence="6 7">30C10-4-7</strain>
    </source>
</reference>
<dbReference type="InterPro" id="IPR000595">
    <property type="entry name" value="cNMP-bd_dom"/>
</dbReference>
<gene>
    <name evidence="6" type="ORF">EWE74_13225</name>
</gene>
<dbReference type="Gene3D" id="2.60.120.10">
    <property type="entry name" value="Jelly Rolls"/>
    <property type="match status" value="1"/>
</dbReference>
<keyword evidence="2" id="KW-0238">DNA-binding</keyword>
<dbReference type="GO" id="GO:0003677">
    <property type="term" value="F:DNA binding"/>
    <property type="evidence" value="ECO:0007669"/>
    <property type="project" value="UniProtKB-KW"/>
</dbReference>
<dbReference type="SUPFAM" id="SSF46785">
    <property type="entry name" value="Winged helix' DNA-binding domain"/>
    <property type="match status" value="1"/>
</dbReference>
<dbReference type="InterPro" id="IPR050397">
    <property type="entry name" value="Env_Response_Regulators"/>
</dbReference>
<dbReference type="SMART" id="SM00419">
    <property type="entry name" value="HTH_CRP"/>
    <property type="match status" value="1"/>
</dbReference>
<feature type="domain" description="HTH crp-type" evidence="5">
    <location>
        <begin position="148"/>
        <end position="219"/>
    </location>
</feature>
<evidence type="ECO:0000256" key="2">
    <source>
        <dbReference type="ARBA" id="ARBA00023125"/>
    </source>
</evidence>
<name>A0A4Q6XUN1_9SPHI</name>
<evidence type="ECO:0000313" key="7">
    <source>
        <dbReference type="Proteomes" id="UP000292855"/>
    </source>
</evidence>
<comment type="caution">
    <text evidence="6">The sequence shown here is derived from an EMBL/GenBank/DDBJ whole genome shotgun (WGS) entry which is preliminary data.</text>
</comment>
<dbReference type="PANTHER" id="PTHR24567">
    <property type="entry name" value="CRP FAMILY TRANSCRIPTIONAL REGULATORY PROTEIN"/>
    <property type="match status" value="1"/>
</dbReference>
<proteinExistence type="predicted"/>
<dbReference type="Pfam" id="PF00027">
    <property type="entry name" value="cNMP_binding"/>
    <property type="match status" value="1"/>
</dbReference>
<dbReference type="InterPro" id="IPR036388">
    <property type="entry name" value="WH-like_DNA-bd_sf"/>
</dbReference>
<dbReference type="Pfam" id="PF13545">
    <property type="entry name" value="HTH_Crp_2"/>
    <property type="match status" value="1"/>
</dbReference>
<dbReference type="GO" id="GO:0003700">
    <property type="term" value="F:DNA-binding transcription factor activity"/>
    <property type="evidence" value="ECO:0007669"/>
    <property type="project" value="TreeGrafter"/>
</dbReference>
<keyword evidence="1" id="KW-0805">Transcription regulation</keyword>
<dbReference type="PROSITE" id="PS51063">
    <property type="entry name" value="HTH_CRP_2"/>
    <property type="match status" value="1"/>
</dbReference>
<dbReference type="SUPFAM" id="SSF51206">
    <property type="entry name" value="cAMP-binding domain-like"/>
    <property type="match status" value="1"/>
</dbReference>
<evidence type="ECO:0000313" key="6">
    <source>
        <dbReference type="EMBL" id="RZF60076.1"/>
    </source>
</evidence>
<dbReference type="InterPro" id="IPR018490">
    <property type="entry name" value="cNMP-bd_dom_sf"/>
</dbReference>
<keyword evidence="7" id="KW-1185">Reference proteome</keyword>
<dbReference type="InterPro" id="IPR014710">
    <property type="entry name" value="RmlC-like_jellyroll"/>
</dbReference>
<dbReference type="InterPro" id="IPR036390">
    <property type="entry name" value="WH_DNA-bd_sf"/>
</dbReference>
<organism evidence="6 7">
    <name type="scientific">Sphingobacterium corticibacterium</name>
    <dbReference type="NCBI Taxonomy" id="2484746"/>
    <lineage>
        <taxon>Bacteria</taxon>
        <taxon>Pseudomonadati</taxon>
        <taxon>Bacteroidota</taxon>
        <taxon>Sphingobacteriia</taxon>
        <taxon>Sphingobacteriales</taxon>
        <taxon>Sphingobacteriaceae</taxon>
        <taxon>Sphingobacterium</taxon>
    </lineage>
</organism>
<dbReference type="AlphaFoldDB" id="A0A4Q6XUN1"/>
<accession>A0A4Q6XUN1</accession>
<evidence type="ECO:0000259" key="5">
    <source>
        <dbReference type="PROSITE" id="PS51063"/>
    </source>
</evidence>
<dbReference type="PROSITE" id="PS00888">
    <property type="entry name" value="CNMP_BINDING_1"/>
    <property type="match status" value="1"/>
</dbReference>
<sequence>MSKKLNKCDHSCFMCRHAGQDWWENIGIRRQIIRAKRGQQIIDEGEEANGVYFVQEGLVKVHKRYGDKESIVRFANKGDIIGHRGMPGDKPTFPISATCLENCVLCFVPFDFFKKLLRTNPALTYAMLMFYADELQVSEQKATNQVHLSVKGRLAWSFFQLEEKMGTDNEGYIRLMLSKTDLAAYVGSTYESVYRMMVELEAEDIVERANKRIKIKNREKLLYYSNL</sequence>
<dbReference type="OrthoDB" id="9127033at2"/>
<feature type="domain" description="Cyclic nucleotide-binding" evidence="4">
    <location>
        <begin position="38"/>
        <end position="91"/>
    </location>
</feature>
<dbReference type="RefSeq" id="WP_130141994.1">
    <property type="nucleotide sequence ID" value="NZ_SGIT01000002.1"/>
</dbReference>
<dbReference type="InterPro" id="IPR012318">
    <property type="entry name" value="HTH_CRP"/>
</dbReference>
<dbReference type="PANTHER" id="PTHR24567:SF74">
    <property type="entry name" value="HTH-TYPE TRANSCRIPTIONAL REGULATOR ARCR"/>
    <property type="match status" value="1"/>
</dbReference>
<evidence type="ECO:0000259" key="4">
    <source>
        <dbReference type="PROSITE" id="PS50042"/>
    </source>
</evidence>
<dbReference type="Proteomes" id="UP000292855">
    <property type="component" value="Unassembled WGS sequence"/>
</dbReference>
<dbReference type="InterPro" id="IPR018488">
    <property type="entry name" value="cNMP-bd_CS"/>
</dbReference>
<keyword evidence="3" id="KW-0804">Transcription</keyword>